<accession>A0A2T0B8S0</accession>
<name>A0A2T0B8S0_9CLOT</name>
<keyword evidence="1" id="KW-1133">Transmembrane helix</keyword>
<keyword evidence="3" id="KW-1185">Reference proteome</keyword>
<comment type="caution">
    <text evidence="2">The sequence shown here is derived from an EMBL/GenBank/DDBJ whole genome shotgun (WGS) entry which is preliminary data.</text>
</comment>
<gene>
    <name evidence="2" type="ORF">CLVI_30900</name>
</gene>
<evidence type="ECO:0000256" key="1">
    <source>
        <dbReference type="SAM" id="Phobius"/>
    </source>
</evidence>
<organism evidence="2 3">
    <name type="scientific">Clostridium vincentii</name>
    <dbReference type="NCBI Taxonomy" id="52704"/>
    <lineage>
        <taxon>Bacteria</taxon>
        <taxon>Bacillati</taxon>
        <taxon>Bacillota</taxon>
        <taxon>Clostridia</taxon>
        <taxon>Eubacteriales</taxon>
        <taxon>Clostridiaceae</taxon>
        <taxon>Clostridium</taxon>
    </lineage>
</organism>
<feature type="transmembrane region" description="Helical" evidence="1">
    <location>
        <begin position="12"/>
        <end position="31"/>
    </location>
</feature>
<dbReference type="EMBL" id="PVXQ01000047">
    <property type="protein sequence ID" value="PRR80300.1"/>
    <property type="molecule type" value="Genomic_DNA"/>
</dbReference>
<evidence type="ECO:0000313" key="2">
    <source>
        <dbReference type="EMBL" id="PRR80300.1"/>
    </source>
</evidence>
<dbReference type="AlphaFoldDB" id="A0A2T0B8S0"/>
<keyword evidence="1" id="KW-0472">Membrane</keyword>
<keyword evidence="1" id="KW-0812">Transmembrane</keyword>
<evidence type="ECO:0000313" key="3">
    <source>
        <dbReference type="Proteomes" id="UP000239471"/>
    </source>
</evidence>
<sequence length="70" mass="7858">MLKKEKKDIDPRIVIIILLVGLVCQSLPTIIDVDSDTSTVVYTVIALGFEIIALILYVVDINKNPNKYKK</sequence>
<proteinExistence type="predicted"/>
<feature type="transmembrane region" description="Helical" evidence="1">
    <location>
        <begin position="37"/>
        <end position="59"/>
    </location>
</feature>
<dbReference type="Proteomes" id="UP000239471">
    <property type="component" value="Unassembled WGS sequence"/>
</dbReference>
<reference evidence="2 3" key="1">
    <citation type="submission" date="2018-03" db="EMBL/GenBank/DDBJ databases">
        <title>Genome sequence of Clostridium vincentii DSM 10228.</title>
        <authorList>
            <person name="Poehlein A."/>
            <person name="Daniel R."/>
        </authorList>
    </citation>
    <scope>NUCLEOTIDE SEQUENCE [LARGE SCALE GENOMIC DNA]</scope>
    <source>
        <strain evidence="2 3">DSM 10228</strain>
    </source>
</reference>
<dbReference type="RefSeq" id="WP_106060976.1">
    <property type="nucleotide sequence ID" value="NZ_PVXQ01000047.1"/>
</dbReference>
<protein>
    <submittedName>
        <fullName evidence="2">Uncharacterized protein</fullName>
    </submittedName>
</protein>